<gene>
    <name evidence="1" type="ORF">OHB29_04585</name>
</gene>
<evidence type="ECO:0000313" key="2">
    <source>
        <dbReference type="Proteomes" id="UP001341259"/>
    </source>
</evidence>
<name>A0ABZ1NLJ4_STRVL</name>
<dbReference type="EMBL" id="CP107906">
    <property type="protein sequence ID" value="WUG92359.1"/>
    <property type="molecule type" value="Genomic_DNA"/>
</dbReference>
<proteinExistence type="predicted"/>
<protein>
    <submittedName>
        <fullName evidence="1">Uncharacterized protein</fullName>
    </submittedName>
</protein>
<sequence>MRTLTLITSAPSAESVFDEAAAAVRARYVDNYLADVRRGDVIARDWTLYEIEMYDAANPEQPPLMDEIHGLSYLAAA</sequence>
<reference evidence="1 2" key="1">
    <citation type="submission" date="2022-10" db="EMBL/GenBank/DDBJ databases">
        <title>The complete genomes of actinobacterial strains from the NBC collection.</title>
        <authorList>
            <person name="Joergensen T.S."/>
            <person name="Alvarez Arevalo M."/>
            <person name="Sterndorff E.B."/>
            <person name="Faurdal D."/>
            <person name="Vuksanovic O."/>
            <person name="Mourched A.-S."/>
            <person name="Charusanti P."/>
            <person name="Shaw S."/>
            <person name="Blin K."/>
            <person name="Weber T."/>
        </authorList>
    </citation>
    <scope>NUCLEOTIDE SEQUENCE [LARGE SCALE GENOMIC DNA]</scope>
    <source>
        <strain evidence="1 2">NBC_00456</strain>
    </source>
</reference>
<organism evidence="1 2">
    <name type="scientific">Streptomyces violaceus</name>
    <name type="common">Streptomyces venezuelae</name>
    <dbReference type="NCBI Taxonomy" id="1936"/>
    <lineage>
        <taxon>Bacteria</taxon>
        <taxon>Bacillati</taxon>
        <taxon>Actinomycetota</taxon>
        <taxon>Actinomycetes</taxon>
        <taxon>Kitasatosporales</taxon>
        <taxon>Streptomycetaceae</taxon>
        <taxon>Streptomyces</taxon>
    </lineage>
</organism>
<dbReference type="RefSeq" id="WP_328336781.1">
    <property type="nucleotide sequence ID" value="NZ_CP107906.1"/>
</dbReference>
<accession>A0ABZ1NLJ4</accession>
<evidence type="ECO:0000313" key="1">
    <source>
        <dbReference type="EMBL" id="WUG92359.1"/>
    </source>
</evidence>
<keyword evidence="2" id="KW-1185">Reference proteome</keyword>
<dbReference type="Proteomes" id="UP001341259">
    <property type="component" value="Chromosome"/>
</dbReference>